<dbReference type="Proteomes" id="UP000767446">
    <property type="component" value="Unassembled WGS sequence"/>
</dbReference>
<dbReference type="EMBL" id="JADQBC010000118">
    <property type="protein sequence ID" value="MBR8829231.1"/>
    <property type="molecule type" value="Genomic_DNA"/>
</dbReference>
<name>A0A941GTT8_9CHRO</name>
<comment type="caution">
    <text evidence="1">The sequence shown here is derived from an EMBL/GenBank/DDBJ whole genome shotgun (WGS) entry which is preliminary data.</text>
</comment>
<sequence>MEEVIIIVNADIKEGGKISPAAPVTEKMVTALIRGMGNVGVGERKKITKPAKVKVVGAADLWAGKIQIENKENNLICPLTIKLPDWIEFGAKTIYQKCDEIEKRRSWVEQKLDYKTSIGDSWLGDMWLPVVLTAKGPLYGEVIGEGALPNCYRQPIDLTDDVRQRLYYLAYNLLQELEALPAVYLLQFSLVEKEIVFDRLWPFPASPALASINIQQPDLFTCHWYCLTNQPILDLIIR</sequence>
<protein>
    <submittedName>
        <fullName evidence="1">Uncharacterized protein</fullName>
    </submittedName>
</protein>
<reference evidence="1" key="1">
    <citation type="submission" date="2021-02" db="EMBL/GenBank/DDBJ databases">
        <title>Metagenome analyses of Stigonema ocellatum DSM 106950, Chlorogloea purpurea SAG 13.99 and Gomphosphaeria aponina DSM 107014.</title>
        <authorList>
            <person name="Marter P."/>
            <person name="Huang S."/>
        </authorList>
    </citation>
    <scope>NUCLEOTIDE SEQUENCE</scope>
    <source>
        <strain evidence="1">JP213</strain>
    </source>
</reference>
<organism evidence="1 2">
    <name type="scientific">Gomphosphaeria aponina SAG 52.96 = DSM 107014</name>
    <dbReference type="NCBI Taxonomy" id="1521640"/>
    <lineage>
        <taxon>Bacteria</taxon>
        <taxon>Bacillati</taxon>
        <taxon>Cyanobacteriota</taxon>
        <taxon>Cyanophyceae</taxon>
        <taxon>Oscillatoriophycideae</taxon>
        <taxon>Chroococcales</taxon>
        <taxon>Gomphosphaeriaceae</taxon>
        <taxon>Gomphosphaeria</taxon>
    </lineage>
</organism>
<proteinExistence type="predicted"/>
<dbReference type="AlphaFoldDB" id="A0A941GTT8"/>
<evidence type="ECO:0000313" key="1">
    <source>
        <dbReference type="EMBL" id="MBR8829231.1"/>
    </source>
</evidence>
<evidence type="ECO:0000313" key="2">
    <source>
        <dbReference type="Proteomes" id="UP000767446"/>
    </source>
</evidence>
<accession>A0A941GTT8</accession>
<gene>
    <name evidence="1" type="ORF">DSM107014_15255</name>
</gene>